<dbReference type="InterPro" id="IPR022880">
    <property type="entry name" value="DNApol_IV"/>
</dbReference>
<comment type="function">
    <text evidence="2">Poorly processive, error-prone DNA polymerase involved in untargeted mutagenesis. Copies undamaged DNA at stalled replication forks, which arise in vivo from mismatched or misaligned primer ends. These misaligned primers can be extended by PolIV. Exhibits no 3'-5' exonuclease (proofreading) activity. May be involved in translesional synthesis.</text>
</comment>
<comment type="subunit">
    <text evidence="2">Monomer.</text>
</comment>
<comment type="cofactor">
    <cofactor evidence="2">
        <name>Mg(2+)</name>
        <dbReference type="ChEBI" id="CHEBI:18420"/>
    </cofactor>
    <text evidence="2">Binds 2 magnesium ions per subunit.</text>
</comment>
<keyword evidence="2" id="KW-0963">Cytoplasm</keyword>
<dbReference type="Gene3D" id="1.10.150.20">
    <property type="entry name" value="5' to 3' exonuclease, C-terminal subdomain"/>
    <property type="match status" value="1"/>
</dbReference>
<dbReference type="GeneID" id="92354545"/>
<feature type="binding site" evidence="2">
    <location>
        <position position="105"/>
    </location>
    <ligand>
        <name>Mg(2+)</name>
        <dbReference type="ChEBI" id="CHEBI:18420"/>
    </ligand>
</feature>
<keyword evidence="2" id="KW-0515">Mutator protein</keyword>
<dbReference type="NCBIfam" id="NF002292">
    <property type="entry name" value="PRK01216.1"/>
    <property type="match status" value="1"/>
</dbReference>
<evidence type="ECO:0000259" key="3">
    <source>
        <dbReference type="PROSITE" id="PS50173"/>
    </source>
</evidence>
<evidence type="ECO:0000313" key="4">
    <source>
        <dbReference type="EMBL" id="BFH73644.1"/>
    </source>
</evidence>
<dbReference type="SUPFAM" id="SSF56672">
    <property type="entry name" value="DNA/RNA polymerases"/>
    <property type="match status" value="1"/>
</dbReference>
<feature type="site" description="Substrate discrimination" evidence="2">
    <location>
        <position position="12"/>
    </location>
</feature>
<proteinExistence type="inferred from homology"/>
<dbReference type="RefSeq" id="WP_369609222.1">
    <property type="nucleotide sequence ID" value="NZ_AP031322.1"/>
</dbReference>
<dbReference type="EMBL" id="AP031322">
    <property type="protein sequence ID" value="BFH73644.1"/>
    <property type="molecule type" value="Genomic_DNA"/>
</dbReference>
<feature type="domain" description="UmuC" evidence="3">
    <location>
        <begin position="3"/>
        <end position="187"/>
    </location>
</feature>
<name>A0AAT9GS42_9CREN</name>
<dbReference type="PROSITE" id="PS50173">
    <property type="entry name" value="UMUC"/>
    <property type="match status" value="1"/>
</dbReference>
<protein>
    <recommendedName>
        <fullName evidence="2">DNA polymerase IV</fullName>
        <shortName evidence="2">Pol IV</shortName>
        <ecNumber evidence="2">2.7.7.7</ecNumber>
    </recommendedName>
</protein>
<organism evidence="4">
    <name type="scientific">Sulfurisphaera javensis</name>
    <dbReference type="NCBI Taxonomy" id="2049879"/>
    <lineage>
        <taxon>Archaea</taxon>
        <taxon>Thermoproteota</taxon>
        <taxon>Thermoprotei</taxon>
        <taxon>Sulfolobales</taxon>
        <taxon>Sulfolobaceae</taxon>
        <taxon>Sulfurisphaera</taxon>
    </lineage>
</organism>
<keyword evidence="2" id="KW-0548">Nucleotidyltransferase</keyword>
<keyword evidence="2" id="KW-0234">DNA repair</keyword>
<dbReference type="GO" id="GO:0006281">
    <property type="term" value="P:DNA repair"/>
    <property type="evidence" value="ECO:0007669"/>
    <property type="project" value="UniProtKB-UniRule"/>
</dbReference>
<dbReference type="InterPro" id="IPR024728">
    <property type="entry name" value="PolY_HhH_motif"/>
</dbReference>
<dbReference type="KEGG" id="sjv:SJAV_15880"/>
<dbReference type="GO" id="GO:0006261">
    <property type="term" value="P:DNA-templated DNA replication"/>
    <property type="evidence" value="ECO:0007669"/>
    <property type="project" value="UniProtKB-UniRule"/>
</dbReference>
<dbReference type="HAMAP" id="MF_01113">
    <property type="entry name" value="DNApol_IV"/>
    <property type="match status" value="1"/>
</dbReference>
<dbReference type="GO" id="GO:0005737">
    <property type="term" value="C:cytoplasm"/>
    <property type="evidence" value="ECO:0007669"/>
    <property type="project" value="UniProtKB-SubCell"/>
</dbReference>
<dbReference type="Gene3D" id="3.30.1490.100">
    <property type="entry name" value="DNA polymerase, Y-family, little finger domain"/>
    <property type="match status" value="1"/>
</dbReference>
<dbReference type="InterPro" id="IPR050116">
    <property type="entry name" value="DNA_polymerase-Y"/>
</dbReference>
<keyword evidence="2" id="KW-0808">Transferase</keyword>
<accession>A0AAT9GS42</accession>
<dbReference type="GO" id="GO:0042276">
    <property type="term" value="P:error-prone translesion synthesis"/>
    <property type="evidence" value="ECO:0007669"/>
    <property type="project" value="TreeGrafter"/>
</dbReference>
<comment type="similarity">
    <text evidence="1 2">Belongs to the DNA polymerase type-Y family.</text>
</comment>
<sequence>MIVLFIDFDYFFAQVEEVLNPQYKGKPLVVCVYSGRSERSGAVATANYEARKLGVKAGIPISKAMELAPNAIFLPMRKEVYSKVSKRIMEIIRKYSDKMEIASIDEAYIDITDKVKDFDEALKLGKRLKEEIYQKEKITVSIGIAPNKVFAKIIADKVKPNGLGILKPEEVSDFIRNLDIDEIPGVGKVISEKLHKIGINKLIDILHVPFDTLKKEIGEAKAHYLYKLATNTYFEPVVNKERVPHGRYLTLPKNTRDLKIIEPYLIKAIDEAYKKIDGIPRRITVVTIMQDLDIISKSKTFKGGISKDKAYKESLELLKAILEKDKRLVRRVGVKFDNIFKSKGLEDFIQ</sequence>
<gene>
    <name evidence="2" type="primary">dbh</name>
    <name evidence="4" type="ORF">SJAV_15880</name>
</gene>
<dbReference type="InterPro" id="IPR017961">
    <property type="entry name" value="DNA_pol_Y-fam_little_finger"/>
</dbReference>
<keyword evidence="2" id="KW-0227">DNA damage</keyword>
<dbReference type="CDD" id="cd03586">
    <property type="entry name" value="PolY_Pol_IV_kappa"/>
    <property type="match status" value="1"/>
</dbReference>
<dbReference type="AlphaFoldDB" id="A0AAT9GS42"/>
<dbReference type="Pfam" id="PF00817">
    <property type="entry name" value="IMS"/>
    <property type="match status" value="1"/>
</dbReference>
<reference evidence="4" key="1">
    <citation type="submission" date="2024-03" db="EMBL/GenBank/DDBJ databases">
        <title>Complete genome sequence of Sulfurisphaera javensis strain KD-1.</title>
        <authorList>
            <person name="Sakai H."/>
            <person name="Nur N."/>
            <person name="Suwanto A."/>
            <person name="Kurosawa N."/>
        </authorList>
    </citation>
    <scope>NUCLEOTIDE SEQUENCE</scope>
    <source>
        <strain evidence="4">KD-1</strain>
    </source>
</reference>
<dbReference type="InterPro" id="IPR036775">
    <property type="entry name" value="DNA_pol_Y-fam_lit_finger_sf"/>
</dbReference>
<dbReference type="PANTHER" id="PTHR11076:SF33">
    <property type="entry name" value="DNA POLYMERASE KAPPA"/>
    <property type="match status" value="1"/>
</dbReference>
<feature type="binding site" evidence="2">
    <location>
        <position position="7"/>
    </location>
    <ligand>
        <name>Mg(2+)</name>
        <dbReference type="ChEBI" id="CHEBI:18420"/>
    </ligand>
</feature>
<dbReference type="EC" id="2.7.7.7" evidence="2"/>
<comment type="catalytic activity">
    <reaction evidence="2">
        <text>DNA(n) + a 2'-deoxyribonucleoside 5'-triphosphate = DNA(n+1) + diphosphate</text>
        <dbReference type="Rhea" id="RHEA:22508"/>
        <dbReference type="Rhea" id="RHEA-COMP:17339"/>
        <dbReference type="Rhea" id="RHEA-COMP:17340"/>
        <dbReference type="ChEBI" id="CHEBI:33019"/>
        <dbReference type="ChEBI" id="CHEBI:61560"/>
        <dbReference type="ChEBI" id="CHEBI:173112"/>
        <dbReference type="EC" id="2.7.7.7"/>
    </reaction>
</comment>
<dbReference type="Gene3D" id="3.40.1170.60">
    <property type="match status" value="1"/>
</dbReference>
<dbReference type="InterPro" id="IPR043502">
    <property type="entry name" value="DNA/RNA_pol_sf"/>
</dbReference>
<dbReference type="SUPFAM" id="SSF100879">
    <property type="entry name" value="Lesion bypass DNA polymerase (Y-family), little finger domain"/>
    <property type="match status" value="1"/>
</dbReference>
<feature type="active site" evidence="2">
    <location>
        <position position="106"/>
    </location>
</feature>
<keyword evidence="2" id="KW-0460">Magnesium</keyword>
<comment type="subcellular location">
    <subcellularLocation>
        <location evidence="2">Cytoplasm</location>
    </subcellularLocation>
</comment>
<dbReference type="GO" id="GO:0003684">
    <property type="term" value="F:damaged DNA binding"/>
    <property type="evidence" value="ECO:0007669"/>
    <property type="project" value="InterPro"/>
</dbReference>
<keyword evidence="2" id="KW-0238">DNA-binding</keyword>
<keyword evidence="2" id="KW-0239">DNA-directed DNA polymerase</keyword>
<keyword evidence="2" id="KW-0479">Metal-binding</keyword>
<dbReference type="GO" id="GO:0003887">
    <property type="term" value="F:DNA-directed DNA polymerase activity"/>
    <property type="evidence" value="ECO:0007669"/>
    <property type="project" value="UniProtKB-UniRule"/>
</dbReference>
<evidence type="ECO:0000256" key="1">
    <source>
        <dbReference type="ARBA" id="ARBA00010945"/>
    </source>
</evidence>
<dbReference type="Pfam" id="PF11798">
    <property type="entry name" value="IMS_HHH"/>
    <property type="match status" value="1"/>
</dbReference>
<keyword evidence="2" id="KW-0235">DNA replication</keyword>
<dbReference type="GO" id="GO:0000287">
    <property type="term" value="F:magnesium ion binding"/>
    <property type="evidence" value="ECO:0007669"/>
    <property type="project" value="UniProtKB-UniRule"/>
</dbReference>
<dbReference type="PANTHER" id="PTHR11076">
    <property type="entry name" value="DNA REPAIR POLYMERASE UMUC / TRANSFERASE FAMILY MEMBER"/>
    <property type="match status" value="1"/>
</dbReference>
<dbReference type="InterPro" id="IPR043128">
    <property type="entry name" value="Rev_trsase/Diguanyl_cyclase"/>
</dbReference>
<dbReference type="Gene3D" id="3.30.70.270">
    <property type="match status" value="1"/>
</dbReference>
<dbReference type="Pfam" id="PF11799">
    <property type="entry name" value="IMS_C"/>
    <property type="match status" value="1"/>
</dbReference>
<dbReference type="InterPro" id="IPR001126">
    <property type="entry name" value="UmuC"/>
</dbReference>
<evidence type="ECO:0000256" key="2">
    <source>
        <dbReference type="HAMAP-Rule" id="MF_01113"/>
    </source>
</evidence>